<keyword evidence="3 7" id="KW-0694">RNA-binding</keyword>
<dbReference type="EMBL" id="PEUM01000039">
    <property type="protein sequence ID" value="PIV25453.1"/>
    <property type="molecule type" value="Genomic_DNA"/>
</dbReference>
<dbReference type="PANTHER" id="PTHR11831:SF4">
    <property type="entry name" value="SMALL RIBOSOMAL SUBUNIT PROTEIN US4M"/>
    <property type="match status" value="1"/>
</dbReference>
<keyword evidence="4 7" id="KW-0689">Ribosomal protein</keyword>
<keyword evidence="2 7" id="KW-0699">rRNA-binding</keyword>
<dbReference type="NCBIfam" id="NF003717">
    <property type="entry name" value="PRK05327.1"/>
    <property type="match status" value="1"/>
</dbReference>
<name>A0A2M7CIJ7_9BACT</name>
<dbReference type="HAMAP" id="MF_01306_B">
    <property type="entry name" value="Ribosomal_uS4_B"/>
    <property type="match status" value="1"/>
</dbReference>
<dbReference type="GO" id="GO:0019843">
    <property type="term" value="F:rRNA binding"/>
    <property type="evidence" value="ECO:0007669"/>
    <property type="project" value="UniProtKB-UniRule"/>
</dbReference>
<dbReference type="GO" id="GO:0003735">
    <property type="term" value="F:structural constituent of ribosome"/>
    <property type="evidence" value="ECO:0007669"/>
    <property type="project" value="InterPro"/>
</dbReference>
<dbReference type="InterPro" id="IPR022801">
    <property type="entry name" value="Ribosomal_uS4"/>
</dbReference>
<feature type="domain" description="Small ribosomal subunit protein uS4 N-terminal" evidence="10">
    <location>
        <begin position="2"/>
        <end position="94"/>
    </location>
</feature>
<organism evidence="11 12">
    <name type="scientific">Candidatus Berkelbacteria bacterium CG03_land_8_20_14_0_80_40_36</name>
    <dbReference type="NCBI Taxonomy" id="1974509"/>
    <lineage>
        <taxon>Bacteria</taxon>
        <taxon>Candidatus Berkelbacteria</taxon>
    </lineage>
</organism>
<dbReference type="GO" id="GO:0006412">
    <property type="term" value="P:translation"/>
    <property type="evidence" value="ECO:0007669"/>
    <property type="project" value="UniProtKB-UniRule"/>
</dbReference>
<dbReference type="SMART" id="SM00363">
    <property type="entry name" value="S4"/>
    <property type="match status" value="1"/>
</dbReference>
<dbReference type="Gene3D" id="1.10.1050.10">
    <property type="entry name" value="Ribosomal Protein S4 Delta 41, Chain A, domain 1"/>
    <property type="match status" value="1"/>
</dbReference>
<evidence type="ECO:0000313" key="12">
    <source>
        <dbReference type="Proteomes" id="UP000229966"/>
    </source>
</evidence>
<dbReference type="PROSITE" id="PS50889">
    <property type="entry name" value="S4"/>
    <property type="match status" value="1"/>
</dbReference>
<comment type="function">
    <text evidence="7">One of the primary rRNA binding proteins, it binds directly to 16S rRNA where it nucleates assembly of the body of the 30S subunit.</text>
</comment>
<dbReference type="PANTHER" id="PTHR11831">
    <property type="entry name" value="30S 40S RIBOSOMAL PROTEIN"/>
    <property type="match status" value="1"/>
</dbReference>
<dbReference type="InterPro" id="IPR002942">
    <property type="entry name" value="S4_RNA-bd"/>
</dbReference>
<comment type="subunit">
    <text evidence="7">Part of the 30S ribosomal subunit. Contacts protein S5. The interaction surface between S4 and S5 is involved in control of translational fidelity.</text>
</comment>
<dbReference type="NCBIfam" id="TIGR01017">
    <property type="entry name" value="rpsD_bact"/>
    <property type="match status" value="1"/>
</dbReference>
<dbReference type="InterPro" id="IPR036986">
    <property type="entry name" value="S4_RNA-bd_sf"/>
</dbReference>
<dbReference type="InterPro" id="IPR018079">
    <property type="entry name" value="Ribosomal_uS4_CS"/>
</dbReference>
<evidence type="ECO:0000256" key="4">
    <source>
        <dbReference type="ARBA" id="ARBA00022980"/>
    </source>
</evidence>
<comment type="caution">
    <text evidence="11">The sequence shown here is derived from an EMBL/GenBank/DDBJ whole genome shotgun (WGS) entry which is preliminary data.</text>
</comment>
<gene>
    <name evidence="7" type="primary">rpsD</name>
    <name evidence="11" type="ORF">COS38_01455</name>
</gene>
<proteinExistence type="inferred from homology"/>
<keyword evidence="5 7" id="KW-0687">Ribonucleoprotein</keyword>
<dbReference type="Pfam" id="PF00163">
    <property type="entry name" value="Ribosomal_S4"/>
    <property type="match status" value="1"/>
</dbReference>
<evidence type="ECO:0000256" key="3">
    <source>
        <dbReference type="ARBA" id="ARBA00022884"/>
    </source>
</evidence>
<dbReference type="GO" id="GO:0042274">
    <property type="term" value="P:ribosomal small subunit biogenesis"/>
    <property type="evidence" value="ECO:0007669"/>
    <property type="project" value="TreeGrafter"/>
</dbReference>
<evidence type="ECO:0000256" key="7">
    <source>
        <dbReference type="HAMAP-Rule" id="MF_01306"/>
    </source>
</evidence>
<reference evidence="12" key="1">
    <citation type="submission" date="2017-09" db="EMBL/GenBank/DDBJ databases">
        <title>Depth-based differentiation of microbial function through sediment-hosted aquifers and enrichment of novel symbionts in the deep terrestrial subsurface.</title>
        <authorList>
            <person name="Probst A.J."/>
            <person name="Ladd B."/>
            <person name="Jarett J.K."/>
            <person name="Geller-Mcgrath D.E."/>
            <person name="Sieber C.M.K."/>
            <person name="Emerson J.B."/>
            <person name="Anantharaman K."/>
            <person name="Thomas B.C."/>
            <person name="Malmstrom R."/>
            <person name="Stieglmeier M."/>
            <person name="Klingl A."/>
            <person name="Woyke T."/>
            <person name="Ryan C.M."/>
            <person name="Banfield J.F."/>
        </authorList>
    </citation>
    <scope>NUCLEOTIDE SEQUENCE [LARGE SCALE GENOMIC DNA]</scope>
</reference>
<dbReference type="CDD" id="cd00165">
    <property type="entry name" value="S4"/>
    <property type="match status" value="1"/>
</dbReference>
<evidence type="ECO:0000256" key="8">
    <source>
        <dbReference type="RuleBase" id="RU003699"/>
    </source>
</evidence>
<protein>
    <recommendedName>
        <fullName evidence="6 7">Small ribosomal subunit protein uS4</fullName>
    </recommendedName>
</protein>
<evidence type="ECO:0000313" key="11">
    <source>
        <dbReference type="EMBL" id="PIV25453.1"/>
    </source>
</evidence>
<dbReference type="PROSITE" id="PS00632">
    <property type="entry name" value="RIBOSOMAL_S4"/>
    <property type="match status" value="1"/>
</dbReference>
<comment type="function">
    <text evidence="7">With S5 and S12 plays an important role in translational accuracy.</text>
</comment>
<dbReference type="Gene3D" id="3.10.290.10">
    <property type="entry name" value="RNA-binding S4 domain"/>
    <property type="match status" value="1"/>
</dbReference>
<evidence type="ECO:0000256" key="6">
    <source>
        <dbReference type="ARBA" id="ARBA00035254"/>
    </source>
</evidence>
<evidence type="ECO:0000259" key="10">
    <source>
        <dbReference type="SMART" id="SM01390"/>
    </source>
</evidence>
<dbReference type="Pfam" id="PF01479">
    <property type="entry name" value="S4"/>
    <property type="match status" value="1"/>
</dbReference>
<dbReference type="Proteomes" id="UP000229966">
    <property type="component" value="Unassembled WGS sequence"/>
</dbReference>
<dbReference type="SUPFAM" id="SSF55174">
    <property type="entry name" value="Alpha-L RNA-binding motif"/>
    <property type="match status" value="1"/>
</dbReference>
<evidence type="ECO:0000256" key="1">
    <source>
        <dbReference type="ARBA" id="ARBA00007465"/>
    </source>
</evidence>
<feature type="domain" description="RNA-binding S4" evidence="9">
    <location>
        <begin position="95"/>
        <end position="159"/>
    </location>
</feature>
<dbReference type="AlphaFoldDB" id="A0A2M7CIJ7"/>
<evidence type="ECO:0000259" key="9">
    <source>
        <dbReference type="SMART" id="SM00363"/>
    </source>
</evidence>
<dbReference type="InterPro" id="IPR005709">
    <property type="entry name" value="Ribosomal_uS4_bac-type"/>
</dbReference>
<sequence length="197" mass="22335">MNNNFCAKCRRAGTKLFLKGEKCFSTKCPMIKRPFPPGSTSTRQAKLSDFGIQLKEKQKARHTYGLSESQFKKYFQIASQSGESTTEKFMEILESRIDNVVFRAGLAPSRASARQMVSHRLIELNKKKINIASILVKKEDIIKIIKPPKNLKVSSGNLPSWLAFNKKNLEIKINSAPKITPEELGIDAQLIVEFYNR</sequence>
<accession>A0A2M7CIJ7</accession>
<comment type="similarity">
    <text evidence="1 7 8">Belongs to the universal ribosomal protein uS4 family.</text>
</comment>
<dbReference type="GO" id="GO:0015935">
    <property type="term" value="C:small ribosomal subunit"/>
    <property type="evidence" value="ECO:0007669"/>
    <property type="project" value="InterPro"/>
</dbReference>
<evidence type="ECO:0000256" key="5">
    <source>
        <dbReference type="ARBA" id="ARBA00023274"/>
    </source>
</evidence>
<evidence type="ECO:0000256" key="2">
    <source>
        <dbReference type="ARBA" id="ARBA00022730"/>
    </source>
</evidence>
<dbReference type="SMART" id="SM01390">
    <property type="entry name" value="Ribosomal_S4"/>
    <property type="match status" value="1"/>
</dbReference>
<dbReference type="InterPro" id="IPR001912">
    <property type="entry name" value="Ribosomal_uS4_N"/>
</dbReference>